<dbReference type="AlphaFoldDB" id="A0A6G2BIY0"/>
<keyword evidence="2" id="KW-0808">Transferase</keyword>
<dbReference type="InterPro" id="IPR029063">
    <property type="entry name" value="SAM-dependent_MTases_sf"/>
</dbReference>
<reference evidence="2 3" key="1">
    <citation type="submission" date="2019-11" db="EMBL/GenBank/DDBJ databases">
        <authorList>
            <person name="Yuan L."/>
        </authorList>
    </citation>
    <scope>NUCLEOTIDE SEQUENCE [LARGE SCALE GENOMIC DNA]</scope>
    <source>
        <strain evidence="2 3">TRM43335</strain>
    </source>
</reference>
<dbReference type="Proteomes" id="UP000473014">
    <property type="component" value="Unassembled WGS sequence"/>
</dbReference>
<evidence type="ECO:0000313" key="2">
    <source>
        <dbReference type="EMBL" id="MTE22076.1"/>
    </source>
</evidence>
<evidence type="ECO:0000313" key="3">
    <source>
        <dbReference type="Proteomes" id="UP000473014"/>
    </source>
</evidence>
<dbReference type="CDD" id="cd02440">
    <property type="entry name" value="AdoMet_MTases"/>
    <property type="match status" value="1"/>
</dbReference>
<sequence length="319" mass="35550">MKVLWEEPVTAGIISESFRYTGGRSDLRVVDIGCGAAEGLRLMLPLVQASSRTLHYTGIDLDVGLLGLAREQFADRPGTSFVEGDMRYDLPEEPADVYFSCGVPYSHLAPDELTRTLANIFRTIRRNRSRSSVVVDVLGRYSLEWEPHWESAHRDYHMSFFNSKKPSSATPMSFWDSQALLACIGEAVQQAGSTFERVTFHDRSIMVGRHTSTRQYNPTLSPYRDLINRLEAGDGAIAARDLMFPSPVRQAPWPISSFHHRFAAQWDGEIARRYSGRQYLSAAGARSLARGLRAIEHRISPGLGVGHSLTAVIGLDHSV</sequence>
<name>A0A6G2BIY0_9ACTN</name>
<feature type="domain" description="Methyltransferase" evidence="1">
    <location>
        <begin position="29"/>
        <end position="125"/>
    </location>
</feature>
<evidence type="ECO:0000259" key="1">
    <source>
        <dbReference type="Pfam" id="PF13649"/>
    </source>
</evidence>
<protein>
    <submittedName>
        <fullName evidence="2">Methyltransferase domain-containing protein</fullName>
    </submittedName>
</protein>
<keyword evidence="3" id="KW-1185">Reference proteome</keyword>
<dbReference type="RefSeq" id="WP_155072645.1">
    <property type="nucleotide sequence ID" value="NZ_WIXO01000001.1"/>
</dbReference>
<keyword evidence="2" id="KW-0489">Methyltransferase</keyword>
<dbReference type="GO" id="GO:0008168">
    <property type="term" value="F:methyltransferase activity"/>
    <property type="evidence" value="ECO:0007669"/>
    <property type="project" value="UniProtKB-KW"/>
</dbReference>
<dbReference type="OrthoDB" id="503216at2"/>
<accession>A0A6G2BIY0</accession>
<proteinExistence type="predicted"/>
<comment type="caution">
    <text evidence="2">The sequence shown here is derived from an EMBL/GenBank/DDBJ whole genome shotgun (WGS) entry which is preliminary data.</text>
</comment>
<dbReference type="GO" id="GO:0032259">
    <property type="term" value="P:methylation"/>
    <property type="evidence" value="ECO:0007669"/>
    <property type="project" value="UniProtKB-KW"/>
</dbReference>
<dbReference type="EMBL" id="WIXO01000001">
    <property type="protein sequence ID" value="MTE22076.1"/>
    <property type="molecule type" value="Genomic_DNA"/>
</dbReference>
<organism evidence="2 3">
    <name type="scientific">Streptomyces taklimakanensis</name>
    <dbReference type="NCBI Taxonomy" id="2569853"/>
    <lineage>
        <taxon>Bacteria</taxon>
        <taxon>Bacillati</taxon>
        <taxon>Actinomycetota</taxon>
        <taxon>Actinomycetes</taxon>
        <taxon>Kitasatosporales</taxon>
        <taxon>Streptomycetaceae</taxon>
        <taxon>Streptomyces</taxon>
    </lineage>
</organism>
<dbReference type="Gene3D" id="3.40.50.150">
    <property type="entry name" value="Vaccinia Virus protein VP39"/>
    <property type="match status" value="1"/>
</dbReference>
<gene>
    <name evidence="2" type="ORF">F0L17_23795</name>
</gene>
<dbReference type="SUPFAM" id="SSF53335">
    <property type="entry name" value="S-adenosyl-L-methionine-dependent methyltransferases"/>
    <property type="match status" value="1"/>
</dbReference>
<dbReference type="InterPro" id="IPR041698">
    <property type="entry name" value="Methyltransf_25"/>
</dbReference>
<dbReference type="Pfam" id="PF13649">
    <property type="entry name" value="Methyltransf_25"/>
    <property type="match status" value="1"/>
</dbReference>